<sequence>MREALCTTKTQFQLNSPAFVFTYSLQHLPKCSWVPDTSLSAKDTMQNRLRDPTGPHVIYTLGKEHSTSINQSLSIYFLSPILGLLGHSVFIASRKRLCLGRWAHDAVCRWCCWVVHLNLYGFANQCHPYAFNKNK</sequence>
<comment type="caution">
    <text evidence="1">The sequence shown here is derived from an EMBL/GenBank/DDBJ whole genome shotgun (WGS) entry which is preliminary data.</text>
</comment>
<protein>
    <submittedName>
        <fullName evidence="1">Uncharacterized protein</fullName>
    </submittedName>
</protein>
<reference evidence="1 2" key="1">
    <citation type="journal article" date="2020" name="Nature">
        <title>Six reference-quality genomes reveal evolution of bat adaptations.</title>
        <authorList>
            <person name="Jebb D."/>
            <person name="Huang Z."/>
            <person name="Pippel M."/>
            <person name="Hughes G.M."/>
            <person name="Lavrichenko K."/>
            <person name="Devanna P."/>
            <person name="Winkler S."/>
            <person name="Jermiin L.S."/>
            <person name="Skirmuntt E.C."/>
            <person name="Katzourakis A."/>
            <person name="Burkitt-Gray L."/>
            <person name="Ray D.A."/>
            <person name="Sullivan K.A.M."/>
            <person name="Roscito J.G."/>
            <person name="Kirilenko B.M."/>
            <person name="Davalos L.M."/>
            <person name="Corthals A.P."/>
            <person name="Power M.L."/>
            <person name="Jones G."/>
            <person name="Ransome R.D."/>
            <person name="Dechmann D.K.N."/>
            <person name="Locatelli A.G."/>
            <person name="Puechmaille S.J."/>
            <person name="Fedrigo O."/>
            <person name="Jarvis E.D."/>
            <person name="Hiller M."/>
            <person name="Vernes S.C."/>
            <person name="Myers E.W."/>
            <person name="Teeling E.C."/>
        </authorList>
    </citation>
    <scope>NUCLEOTIDE SEQUENCE [LARGE SCALE GENOMIC DNA]</scope>
    <source>
        <strain evidence="1">Bat1K_MPI-CBG_1</strain>
    </source>
</reference>
<name>A0A833ZLH0_9CHIR</name>
<organism evidence="1 2">
    <name type="scientific">Phyllostomus discolor</name>
    <name type="common">pale spear-nosed bat</name>
    <dbReference type="NCBI Taxonomy" id="89673"/>
    <lineage>
        <taxon>Eukaryota</taxon>
        <taxon>Metazoa</taxon>
        <taxon>Chordata</taxon>
        <taxon>Craniata</taxon>
        <taxon>Vertebrata</taxon>
        <taxon>Euteleostomi</taxon>
        <taxon>Mammalia</taxon>
        <taxon>Eutheria</taxon>
        <taxon>Laurasiatheria</taxon>
        <taxon>Chiroptera</taxon>
        <taxon>Yangochiroptera</taxon>
        <taxon>Phyllostomidae</taxon>
        <taxon>Phyllostominae</taxon>
        <taxon>Phyllostomus</taxon>
    </lineage>
</organism>
<dbReference type="Proteomes" id="UP000664940">
    <property type="component" value="Unassembled WGS sequence"/>
</dbReference>
<accession>A0A833ZLH0</accession>
<evidence type="ECO:0000313" key="1">
    <source>
        <dbReference type="EMBL" id="KAF6094754.1"/>
    </source>
</evidence>
<dbReference type="AlphaFoldDB" id="A0A833ZLH0"/>
<proteinExistence type="predicted"/>
<gene>
    <name evidence="1" type="ORF">HJG60_011852</name>
</gene>
<dbReference type="EMBL" id="JABVXQ010000008">
    <property type="protein sequence ID" value="KAF6094754.1"/>
    <property type="molecule type" value="Genomic_DNA"/>
</dbReference>
<evidence type="ECO:0000313" key="2">
    <source>
        <dbReference type="Proteomes" id="UP000664940"/>
    </source>
</evidence>